<dbReference type="InterPro" id="IPR020476">
    <property type="entry name" value="Nudix_hydrolase"/>
</dbReference>
<dbReference type="PROSITE" id="PS51462">
    <property type="entry name" value="NUDIX"/>
    <property type="match status" value="1"/>
</dbReference>
<dbReference type="InterPro" id="IPR000086">
    <property type="entry name" value="NUDIX_hydrolase_dom"/>
</dbReference>
<keyword evidence="4" id="KW-0460">Magnesium</keyword>
<proteinExistence type="inferred from homology"/>
<evidence type="ECO:0000259" key="6">
    <source>
        <dbReference type="PROSITE" id="PS51462"/>
    </source>
</evidence>
<dbReference type="SUPFAM" id="SSF55811">
    <property type="entry name" value="Nudix"/>
    <property type="match status" value="1"/>
</dbReference>
<dbReference type="Proteomes" id="UP001201873">
    <property type="component" value="Unassembled WGS sequence"/>
</dbReference>
<dbReference type="RefSeq" id="WP_248824011.1">
    <property type="nucleotide sequence ID" value="NZ_JALKFT010000005.1"/>
</dbReference>
<reference evidence="7 8" key="1">
    <citation type="submission" date="2022-04" db="EMBL/GenBank/DDBJ databases">
        <title>Genome diversity in the genus Frankia.</title>
        <authorList>
            <person name="Carlos-Shanley C."/>
            <person name="Hahn D."/>
        </authorList>
    </citation>
    <scope>NUCLEOTIDE SEQUENCE [LARGE SCALE GENOMIC DNA]</scope>
    <source>
        <strain evidence="7 8">Ag45/Mut15</strain>
    </source>
</reference>
<name>A0ABT0JVL5_9ACTN</name>
<comment type="similarity">
    <text evidence="2 5">Belongs to the Nudix hydrolase family.</text>
</comment>
<keyword evidence="3 5" id="KW-0378">Hydrolase</keyword>
<gene>
    <name evidence="7" type="ORF">MXD59_07345</name>
</gene>
<dbReference type="PROSITE" id="PS00893">
    <property type="entry name" value="NUDIX_BOX"/>
    <property type="match status" value="1"/>
</dbReference>
<dbReference type="GO" id="GO:0016787">
    <property type="term" value="F:hydrolase activity"/>
    <property type="evidence" value="ECO:0007669"/>
    <property type="project" value="UniProtKB-KW"/>
</dbReference>
<organism evidence="7 8">
    <name type="scientific">Frankia umida</name>
    <dbReference type="NCBI Taxonomy" id="573489"/>
    <lineage>
        <taxon>Bacteria</taxon>
        <taxon>Bacillati</taxon>
        <taxon>Actinomycetota</taxon>
        <taxon>Actinomycetes</taxon>
        <taxon>Frankiales</taxon>
        <taxon>Frankiaceae</taxon>
        <taxon>Frankia</taxon>
    </lineage>
</organism>
<dbReference type="Gene3D" id="3.90.79.10">
    <property type="entry name" value="Nucleoside Triphosphate Pyrophosphohydrolase"/>
    <property type="match status" value="1"/>
</dbReference>
<evidence type="ECO:0000256" key="2">
    <source>
        <dbReference type="ARBA" id="ARBA00005582"/>
    </source>
</evidence>
<evidence type="ECO:0000313" key="7">
    <source>
        <dbReference type="EMBL" id="MCK9875585.1"/>
    </source>
</evidence>
<evidence type="ECO:0000313" key="8">
    <source>
        <dbReference type="Proteomes" id="UP001201873"/>
    </source>
</evidence>
<dbReference type="PANTHER" id="PTHR43046:SF12">
    <property type="entry name" value="GDP-MANNOSE MANNOSYL HYDROLASE"/>
    <property type="match status" value="1"/>
</dbReference>
<keyword evidence="8" id="KW-1185">Reference proteome</keyword>
<evidence type="ECO:0000256" key="1">
    <source>
        <dbReference type="ARBA" id="ARBA00001946"/>
    </source>
</evidence>
<evidence type="ECO:0000256" key="3">
    <source>
        <dbReference type="ARBA" id="ARBA00022801"/>
    </source>
</evidence>
<comment type="cofactor">
    <cofactor evidence="1">
        <name>Mg(2+)</name>
        <dbReference type="ChEBI" id="CHEBI:18420"/>
    </cofactor>
</comment>
<sequence length="159" mass="17820">MVAKPRRAARVLLVDPTDAVLLIRSHDPSLDAAPSWWHVPGGGLDPGETPEQAAVREIFEEVGYRLADTGQPVATRRTSFTYLGRDYRQAETFYAVRVPHRPEPDASRWTETERRSILGWSWWTAAELRVTGDTVYPTGLVRLLDSWLSGGPPSTPLRL</sequence>
<comment type="caution">
    <text evidence="7">The sequence shown here is derived from an EMBL/GenBank/DDBJ whole genome shotgun (WGS) entry which is preliminary data.</text>
</comment>
<dbReference type="CDD" id="cd04685">
    <property type="entry name" value="NUDIX_Hydrolase"/>
    <property type="match status" value="1"/>
</dbReference>
<protein>
    <submittedName>
        <fullName evidence="7">NUDIX hydrolase</fullName>
    </submittedName>
</protein>
<dbReference type="PRINTS" id="PR00502">
    <property type="entry name" value="NUDIXFAMILY"/>
</dbReference>
<dbReference type="PANTHER" id="PTHR43046">
    <property type="entry name" value="GDP-MANNOSE MANNOSYL HYDROLASE"/>
    <property type="match status" value="1"/>
</dbReference>
<evidence type="ECO:0000256" key="5">
    <source>
        <dbReference type="RuleBase" id="RU003476"/>
    </source>
</evidence>
<dbReference type="EMBL" id="JALKFT010000005">
    <property type="protein sequence ID" value="MCK9875585.1"/>
    <property type="molecule type" value="Genomic_DNA"/>
</dbReference>
<evidence type="ECO:0000256" key="4">
    <source>
        <dbReference type="ARBA" id="ARBA00022842"/>
    </source>
</evidence>
<feature type="domain" description="Nudix hydrolase" evidence="6">
    <location>
        <begin position="4"/>
        <end position="149"/>
    </location>
</feature>
<dbReference type="Pfam" id="PF00293">
    <property type="entry name" value="NUDIX"/>
    <property type="match status" value="1"/>
</dbReference>
<dbReference type="InterPro" id="IPR015797">
    <property type="entry name" value="NUDIX_hydrolase-like_dom_sf"/>
</dbReference>
<dbReference type="InterPro" id="IPR020084">
    <property type="entry name" value="NUDIX_hydrolase_CS"/>
</dbReference>
<accession>A0ABT0JVL5</accession>